<reference evidence="1" key="1">
    <citation type="submission" date="2021-05" db="EMBL/GenBank/DDBJ databases">
        <title>The genome of the haptophyte Pavlova lutheri (Diacronema luteri, Pavlovales) - a model for lipid biosynthesis in eukaryotic algae.</title>
        <authorList>
            <person name="Hulatt C.J."/>
            <person name="Posewitz M.C."/>
        </authorList>
    </citation>
    <scope>NUCLEOTIDE SEQUENCE</scope>
    <source>
        <strain evidence="1">NIVA-4/92</strain>
    </source>
</reference>
<evidence type="ECO:0000313" key="1">
    <source>
        <dbReference type="EMBL" id="KAG8470311.1"/>
    </source>
</evidence>
<name>A0A8J5XWG7_DIALT</name>
<evidence type="ECO:0008006" key="3">
    <source>
        <dbReference type="Google" id="ProtNLM"/>
    </source>
</evidence>
<organism evidence="1 2">
    <name type="scientific">Diacronema lutheri</name>
    <name type="common">Unicellular marine alga</name>
    <name type="synonym">Monochrysis lutheri</name>
    <dbReference type="NCBI Taxonomy" id="2081491"/>
    <lineage>
        <taxon>Eukaryota</taxon>
        <taxon>Haptista</taxon>
        <taxon>Haptophyta</taxon>
        <taxon>Pavlovophyceae</taxon>
        <taxon>Pavlovales</taxon>
        <taxon>Pavlovaceae</taxon>
        <taxon>Diacronema</taxon>
    </lineage>
</organism>
<gene>
    <name evidence="1" type="ORF">KFE25_008732</name>
</gene>
<sequence>MVSNTVRTVYEARRARARRNACALSLVCAAVCGEPVACFALAAAMVHEQRYLKGPRASRRFHSTLTGSATSEYKNFFRFKKEHMVQLRQALGIPKVIMKKKQFRCDGDFALQVFLFRIARAGTWPATMPIMCNRSCGQLSRIFHFVVDHVFHKCGHTVTDICKWEQYASELSQALINKGCPYTDCLGFIDGTFRHVPRPVGLGMAPLGQQGLVYNRYYGGHGGHGFIGDLFGPVEGARHDARMYRESGLETRLQQLHQSSGRHFYIYAVAKTMWDYCNQF</sequence>
<proteinExistence type="predicted"/>
<dbReference type="AlphaFoldDB" id="A0A8J5XWG7"/>
<keyword evidence="2" id="KW-1185">Reference proteome</keyword>
<protein>
    <recommendedName>
        <fullName evidence="3">DDE Tnp4 domain-containing protein</fullName>
    </recommendedName>
</protein>
<evidence type="ECO:0000313" key="2">
    <source>
        <dbReference type="Proteomes" id="UP000751190"/>
    </source>
</evidence>
<accession>A0A8J5XWG7</accession>
<dbReference type="EMBL" id="JAGTXO010000001">
    <property type="protein sequence ID" value="KAG8470311.1"/>
    <property type="molecule type" value="Genomic_DNA"/>
</dbReference>
<dbReference type="Proteomes" id="UP000751190">
    <property type="component" value="Unassembled WGS sequence"/>
</dbReference>
<dbReference type="OrthoDB" id="5978526at2759"/>
<comment type="caution">
    <text evidence="1">The sequence shown here is derived from an EMBL/GenBank/DDBJ whole genome shotgun (WGS) entry which is preliminary data.</text>
</comment>